<protein>
    <recommendedName>
        <fullName evidence="3">DUF262 domain-containing protein</fullName>
    </recommendedName>
</protein>
<feature type="region of interest" description="Disordered" evidence="1">
    <location>
        <begin position="336"/>
        <end position="361"/>
    </location>
</feature>
<organism evidence="2">
    <name type="scientific">viral metagenome</name>
    <dbReference type="NCBI Taxonomy" id="1070528"/>
    <lineage>
        <taxon>unclassified sequences</taxon>
        <taxon>metagenomes</taxon>
        <taxon>organismal metagenomes</taxon>
    </lineage>
</organism>
<proteinExistence type="predicted"/>
<sequence length="361" mass="41368">MIRREITGSNIGAINEEFAGRFGEPGYDGNKPIQIHRLNRVYAWKREMELALLDSILNNYHIPEIIMCSKDGIRYVMDGGNRITAFRKILNGEVRTLTDTERFIVLNFPISLVNMRNLSPSQQRTVFQRLNKSVKVTDGQLYVMSAEDSPLVIFTCALLKDIAYPFRARMNDVFTDRISKDDPRGTNIENAVAIISGSLHGVIYISKSFSKQQEWVDSQEPVDVDRVNFMMDLILTVFERANAEFLLTDNQAKKSLFTIGKYIGGMMYDFLTQPDALDEMKTKWTRYIVMVRQNVEHAGEAIEIPGAQNINPDKLKKKSARVELFLQEGRIATEEETRQMKHVYADEVEDTDTDEDDAEEN</sequence>
<accession>A0A6C0DWQ6</accession>
<feature type="compositionally biased region" description="Basic and acidic residues" evidence="1">
    <location>
        <begin position="336"/>
        <end position="345"/>
    </location>
</feature>
<dbReference type="AlphaFoldDB" id="A0A6C0DWQ6"/>
<evidence type="ECO:0008006" key="3">
    <source>
        <dbReference type="Google" id="ProtNLM"/>
    </source>
</evidence>
<reference evidence="2" key="1">
    <citation type="journal article" date="2020" name="Nature">
        <title>Giant virus diversity and host interactions through global metagenomics.</title>
        <authorList>
            <person name="Schulz F."/>
            <person name="Roux S."/>
            <person name="Paez-Espino D."/>
            <person name="Jungbluth S."/>
            <person name="Walsh D.A."/>
            <person name="Denef V.J."/>
            <person name="McMahon K.D."/>
            <person name="Konstantinidis K.T."/>
            <person name="Eloe-Fadrosh E.A."/>
            <person name="Kyrpides N.C."/>
            <person name="Woyke T."/>
        </authorList>
    </citation>
    <scope>NUCLEOTIDE SEQUENCE</scope>
    <source>
        <strain evidence="2">GVMAG-M-3300023174-92</strain>
    </source>
</reference>
<feature type="compositionally biased region" description="Acidic residues" evidence="1">
    <location>
        <begin position="346"/>
        <end position="361"/>
    </location>
</feature>
<dbReference type="EMBL" id="MN739690">
    <property type="protein sequence ID" value="QHT21386.1"/>
    <property type="molecule type" value="Genomic_DNA"/>
</dbReference>
<evidence type="ECO:0000256" key="1">
    <source>
        <dbReference type="SAM" id="MobiDB-lite"/>
    </source>
</evidence>
<evidence type="ECO:0000313" key="2">
    <source>
        <dbReference type="EMBL" id="QHT21386.1"/>
    </source>
</evidence>
<name>A0A6C0DWQ6_9ZZZZ</name>